<evidence type="ECO:0000313" key="3">
    <source>
        <dbReference type="Proteomes" id="UP000177622"/>
    </source>
</evidence>
<proteinExistence type="predicted"/>
<evidence type="ECO:0000313" key="2">
    <source>
        <dbReference type="EMBL" id="OGE46921.1"/>
    </source>
</evidence>
<evidence type="ECO:0000259" key="1">
    <source>
        <dbReference type="PROSITE" id="PS00498"/>
    </source>
</evidence>
<comment type="caution">
    <text evidence="2">The sequence shown here is derived from an EMBL/GenBank/DDBJ whole genome shotgun (WGS) entry which is preliminary data.</text>
</comment>
<dbReference type="RefSeq" id="XP_022482388.1">
    <property type="nucleotide sequence ID" value="XM_022637757.1"/>
</dbReference>
<name>A0A1F5L1X3_PENAI</name>
<organism evidence="2 3">
    <name type="scientific">Penicillium arizonense</name>
    <dbReference type="NCBI Taxonomy" id="1835702"/>
    <lineage>
        <taxon>Eukaryota</taxon>
        <taxon>Fungi</taxon>
        <taxon>Dikarya</taxon>
        <taxon>Ascomycota</taxon>
        <taxon>Pezizomycotina</taxon>
        <taxon>Eurotiomycetes</taxon>
        <taxon>Eurotiomycetidae</taxon>
        <taxon>Eurotiales</taxon>
        <taxon>Aspergillaceae</taxon>
        <taxon>Penicillium</taxon>
    </lineage>
</organism>
<dbReference type="GO" id="GO:0016491">
    <property type="term" value="F:oxidoreductase activity"/>
    <property type="evidence" value="ECO:0007669"/>
    <property type="project" value="InterPro"/>
</dbReference>
<feature type="domain" description="Tyrosinase copper-binding" evidence="1">
    <location>
        <begin position="338"/>
        <end position="349"/>
    </location>
</feature>
<dbReference type="OrthoDB" id="5429442at2759"/>
<sequence length="556" mass="62794">MSEVSSRQKATAGPFSQVIAVSQDAINTALLFLFQKHKELQKIVVKDPNNGELDAQMSTAKVMFPVTGQNYSTVVYHCFFKSGTLKLKTNNGFGPPIKVDGWVFAFEVDLAKLAVTEGTELSEIKQKLNQPGDYSISRLYMDFTKHKWANGERTKFLVLMLSWGESSTMTDAKKTTVGYALETKKPETVNKPAPTFPPTALRHQIYKYMAPGALKPEEGLDKGKNALLYVEMTQNRPWPQDTPLSYSGNFIINNMKATACISPQVFFDSYLLRNVPPKAQTDVPGLLQQFNRWLYFFLGNFDVYWNSNDNQWHLRFSFFIGPTDFKKNQYPFEEVLRDPNFFAFHRKSDTQWEFRKELIPHDTKGSGDHYATSEGNATTVNTVTIHPGSNKITLSGKSYMYMKFYGKNRKSWFQHKGGVVLTWNTSAELKSVHQGGLEIQLNVPSESSKWVSTKFLENPETFDSSLMESVSVGIDWKPIKKIKEAVDDAVKNLNFKPLSHDLKSALGSTSRYVLSGGRNFLYKDPIFGNKGDMLVEAQYDGVQSTDSAAGGYFDTE</sequence>
<reference evidence="2 3" key="1">
    <citation type="journal article" date="2016" name="Sci. Rep.">
        <title>Penicillium arizonense, a new, genome sequenced fungal species, reveals a high chemical diversity in secreted metabolites.</title>
        <authorList>
            <person name="Grijseels S."/>
            <person name="Nielsen J.C."/>
            <person name="Randelovic M."/>
            <person name="Nielsen J."/>
            <person name="Nielsen K.F."/>
            <person name="Workman M."/>
            <person name="Frisvad J.C."/>
        </authorList>
    </citation>
    <scope>NUCLEOTIDE SEQUENCE [LARGE SCALE GENOMIC DNA]</scope>
    <source>
        <strain evidence="2 3">CBS 141311</strain>
    </source>
</reference>
<dbReference type="GeneID" id="34582491"/>
<gene>
    <name evidence="2" type="ORF">PENARI_c089G01865</name>
</gene>
<dbReference type="EMBL" id="LXJU01000089">
    <property type="protein sequence ID" value="OGE46921.1"/>
    <property type="molecule type" value="Genomic_DNA"/>
</dbReference>
<dbReference type="InterPro" id="IPR002227">
    <property type="entry name" value="Tyrosinase_Cu-bd"/>
</dbReference>
<dbReference type="PROSITE" id="PS00498">
    <property type="entry name" value="TYROSINASE_2"/>
    <property type="match status" value="1"/>
</dbReference>
<accession>A0A1F5L1X3</accession>
<dbReference type="AlphaFoldDB" id="A0A1F5L1X3"/>
<keyword evidence="3" id="KW-1185">Reference proteome</keyword>
<dbReference type="Proteomes" id="UP000177622">
    <property type="component" value="Unassembled WGS sequence"/>
</dbReference>
<protein>
    <recommendedName>
        <fullName evidence="1">Tyrosinase copper-binding domain-containing protein</fullName>
    </recommendedName>
</protein>